<sequence length="76" mass="8183">MPGLQLMFPKAPIHPSGSVRTGPGGRSPEPAARWVRATRKQHGDRPAGVCSAEGSATDRNDQVAQKDARTRRHSQV</sequence>
<dbReference type="AlphaFoldDB" id="A0A4Z2E349"/>
<evidence type="ECO:0000313" key="3">
    <source>
        <dbReference type="Proteomes" id="UP000314294"/>
    </source>
</evidence>
<dbReference type="EMBL" id="SRLO01019376">
    <property type="protein sequence ID" value="TNN23205.1"/>
    <property type="molecule type" value="Genomic_DNA"/>
</dbReference>
<reference evidence="2 3" key="1">
    <citation type="submission" date="2019-03" db="EMBL/GenBank/DDBJ databases">
        <title>First draft genome of Liparis tanakae, snailfish: a comprehensive survey of snailfish specific genes.</title>
        <authorList>
            <person name="Kim W."/>
            <person name="Song I."/>
            <person name="Jeong J.-H."/>
            <person name="Kim D."/>
            <person name="Kim S."/>
            <person name="Ryu S."/>
            <person name="Song J.Y."/>
            <person name="Lee S.K."/>
        </authorList>
    </citation>
    <scope>NUCLEOTIDE SEQUENCE [LARGE SCALE GENOMIC DNA]</scope>
    <source>
        <tissue evidence="2">Muscle</tissue>
    </source>
</reference>
<evidence type="ECO:0000256" key="1">
    <source>
        <dbReference type="SAM" id="MobiDB-lite"/>
    </source>
</evidence>
<accession>A0A4Z2E349</accession>
<gene>
    <name evidence="2" type="ORF">EYF80_066677</name>
</gene>
<protein>
    <submittedName>
        <fullName evidence="2">Uncharacterized protein</fullName>
    </submittedName>
</protein>
<evidence type="ECO:0000313" key="2">
    <source>
        <dbReference type="EMBL" id="TNN23205.1"/>
    </source>
</evidence>
<dbReference type="Proteomes" id="UP000314294">
    <property type="component" value="Unassembled WGS sequence"/>
</dbReference>
<feature type="compositionally biased region" description="Basic and acidic residues" evidence="1">
    <location>
        <begin position="56"/>
        <end position="68"/>
    </location>
</feature>
<comment type="caution">
    <text evidence="2">The sequence shown here is derived from an EMBL/GenBank/DDBJ whole genome shotgun (WGS) entry which is preliminary data.</text>
</comment>
<proteinExistence type="predicted"/>
<name>A0A4Z2E349_9TELE</name>
<feature type="region of interest" description="Disordered" evidence="1">
    <location>
        <begin position="1"/>
        <end position="76"/>
    </location>
</feature>
<organism evidence="2 3">
    <name type="scientific">Liparis tanakae</name>
    <name type="common">Tanaka's snailfish</name>
    <dbReference type="NCBI Taxonomy" id="230148"/>
    <lineage>
        <taxon>Eukaryota</taxon>
        <taxon>Metazoa</taxon>
        <taxon>Chordata</taxon>
        <taxon>Craniata</taxon>
        <taxon>Vertebrata</taxon>
        <taxon>Euteleostomi</taxon>
        <taxon>Actinopterygii</taxon>
        <taxon>Neopterygii</taxon>
        <taxon>Teleostei</taxon>
        <taxon>Neoteleostei</taxon>
        <taxon>Acanthomorphata</taxon>
        <taxon>Eupercaria</taxon>
        <taxon>Perciformes</taxon>
        <taxon>Cottioidei</taxon>
        <taxon>Cottales</taxon>
        <taxon>Liparidae</taxon>
        <taxon>Liparis</taxon>
    </lineage>
</organism>
<keyword evidence="3" id="KW-1185">Reference proteome</keyword>